<reference evidence="2 3" key="1">
    <citation type="submission" date="2020-07" db="EMBL/GenBank/DDBJ databases">
        <title>Sequencing the genomes of 1000 actinobacteria strains.</title>
        <authorList>
            <person name="Klenk H.-P."/>
        </authorList>
    </citation>
    <scope>NUCLEOTIDE SEQUENCE [LARGE SCALE GENOMIC DNA]</scope>
    <source>
        <strain evidence="2 3">DSM 104006</strain>
    </source>
</reference>
<name>A0A853B542_9PSEU</name>
<evidence type="ECO:0000313" key="3">
    <source>
        <dbReference type="Proteomes" id="UP000549616"/>
    </source>
</evidence>
<dbReference type="GO" id="GO:0009253">
    <property type="term" value="P:peptidoglycan catabolic process"/>
    <property type="evidence" value="ECO:0007669"/>
    <property type="project" value="TreeGrafter"/>
</dbReference>
<feature type="region of interest" description="Disordered" evidence="1">
    <location>
        <begin position="315"/>
        <end position="391"/>
    </location>
</feature>
<proteinExistence type="predicted"/>
<dbReference type="AlphaFoldDB" id="A0A853B542"/>
<feature type="compositionally biased region" description="Low complexity" evidence="1">
    <location>
        <begin position="330"/>
        <end position="391"/>
    </location>
</feature>
<dbReference type="Gene3D" id="1.10.530.10">
    <property type="match status" value="1"/>
</dbReference>
<dbReference type="InterPro" id="IPR023346">
    <property type="entry name" value="Lysozyme-like_dom_sf"/>
</dbReference>
<dbReference type="CDD" id="cd13399">
    <property type="entry name" value="Slt35-like"/>
    <property type="match status" value="1"/>
</dbReference>
<dbReference type="GO" id="GO:0008933">
    <property type="term" value="F:peptidoglycan lytic transglycosylase activity"/>
    <property type="evidence" value="ECO:0007669"/>
    <property type="project" value="TreeGrafter"/>
</dbReference>
<accession>A0A853B542</accession>
<dbReference type="PANTHER" id="PTHR30163">
    <property type="entry name" value="MEMBRANE-BOUND LYTIC MUREIN TRANSGLYCOSYLASE B"/>
    <property type="match status" value="1"/>
</dbReference>
<comment type="caution">
    <text evidence="2">The sequence shown here is derived from an EMBL/GenBank/DDBJ whole genome shotgun (WGS) entry which is preliminary data.</text>
</comment>
<dbReference type="InterPro" id="IPR043426">
    <property type="entry name" value="MltB-like"/>
</dbReference>
<evidence type="ECO:0000313" key="2">
    <source>
        <dbReference type="EMBL" id="NYI90120.1"/>
    </source>
</evidence>
<dbReference type="PANTHER" id="PTHR30163:SF8">
    <property type="entry name" value="LYTIC MUREIN TRANSGLYCOSYLASE"/>
    <property type="match status" value="1"/>
</dbReference>
<dbReference type="SUPFAM" id="SSF53955">
    <property type="entry name" value="Lysozyme-like"/>
    <property type="match status" value="1"/>
</dbReference>
<keyword evidence="3" id="KW-1185">Reference proteome</keyword>
<dbReference type="EMBL" id="JACCFK010000001">
    <property type="protein sequence ID" value="NYI90120.1"/>
    <property type="molecule type" value="Genomic_DNA"/>
</dbReference>
<evidence type="ECO:0000256" key="1">
    <source>
        <dbReference type="SAM" id="MobiDB-lite"/>
    </source>
</evidence>
<evidence type="ECO:0008006" key="4">
    <source>
        <dbReference type="Google" id="ProtNLM"/>
    </source>
</evidence>
<dbReference type="RefSeq" id="WP_179774172.1">
    <property type="nucleotide sequence ID" value="NZ_JACCFK010000001.1"/>
</dbReference>
<dbReference type="PRINTS" id="PR01217">
    <property type="entry name" value="PRICHEXTENSN"/>
</dbReference>
<feature type="compositionally biased region" description="Pro residues" evidence="1">
    <location>
        <begin position="315"/>
        <end position="329"/>
    </location>
</feature>
<dbReference type="Proteomes" id="UP000549616">
    <property type="component" value="Unassembled WGS sequence"/>
</dbReference>
<protein>
    <recommendedName>
        <fullName evidence="4">Membrane-bound lytic murein transglycosylase B</fullName>
    </recommendedName>
</protein>
<organism evidence="2 3">
    <name type="scientific">Amycolatopsis endophytica</name>
    <dbReference type="NCBI Taxonomy" id="860233"/>
    <lineage>
        <taxon>Bacteria</taxon>
        <taxon>Bacillati</taxon>
        <taxon>Actinomycetota</taxon>
        <taxon>Actinomycetes</taxon>
        <taxon>Pseudonocardiales</taxon>
        <taxon>Pseudonocardiaceae</taxon>
        <taxon>Amycolatopsis</taxon>
    </lineage>
</organism>
<sequence length="391" mass="39564">MMLRQERWAAERRRRKSEARRVKLGAYAAASLALVPFLPSGGVPIALVAETGATGESAQASLSPAVLDAADDPLMLAAQLPSFADLPITPMGAPVTSAPRIPASVWDAYHRAAAEMARIAPDCHLDWSLLAAIGRIESGHARGGRVDADGTTTGAILGPVLDGGAFAAIRDTDGGALDGDVHWDRAVGPMQFIPATFRSFGADGNGDGVVSPHNIFDAALAAGRYLCAGGGDLRDPRQRAQAVFRYNHSDAYVATVLLWADAYARGGTPVADSPGVAGPVVGAVVPGAVAPGAPVVSLPGAPVAVPPPPPVTVPAPPSVTPPATPPPSPTRTLVPTTTSTTSEPPSSSCTPAPTTTSTPTTTTPVETTTPPVETTSSSAPSTTPSPSEPAC</sequence>
<gene>
    <name evidence="2" type="ORF">HNR02_003443</name>
</gene>